<proteinExistence type="predicted"/>
<dbReference type="InterPro" id="IPR005175">
    <property type="entry name" value="PPC_dom"/>
</dbReference>
<dbReference type="RefSeq" id="WP_219040387.1">
    <property type="nucleotide sequence ID" value="NZ_JAHWDF010000009.1"/>
</dbReference>
<dbReference type="InterPro" id="IPR025707">
    <property type="entry name" value="DNA_bp_PD1"/>
</dbReference>
<evidence type="ECO:0000259" key="1">
    <source>
        <dbReference type="PROSITE" id="PS51742"/>
    </source>
</evidence>
<dbReference type="PIRSF" id="PIRSF016702">
    <property type="entry name" value="DNA_bp_PD1"/>
    <property type="match status" value="1"/>
</dbReference>
<dbReference type="Pfam" id="PF03479">
    <property type="entry name" value="PCC"/>
    <property type="match status" value="1"/>
</dbReference>
<protein>
    <submittedName>
        <fullName evidence="2">DNA-binding protein</fullName>
    </submittedName>
</protein>
<reference evidence="2 3" key="1">
    <citation type="submission" date="2021-07" db="EMBL/GenBank/DDBJ databases">
        <title>Mesonia aestuariivivens sp. nov., isolated from a tidal flat.</title>
        <authorList>
            <person name="Kim Y.-O."/>
            <person name="Yoon J.-H."/>
        </authorList>
    </citation>
    <scope>NUCLEOTIDE SEQUENCE [LARGE SCALE GENOMIC DNA]</scope>
    <source>
        <strain evidence="2 3">JHPTF-M18</strain>
    </source>
</reference>
<keyword evidence="3" id="KW-1185">Reference proteome</keyword>
<gene>
    <name evidence="2" type="ORF">KW502_09845</name>
</gene>
<accession>A0ABS6W3I7</accession>
<dbReference type="GO" id="GO:0003677">
    <property type="term" value="F:DNA binding"/>
    <property type="evidence" value="ECO:0007669"/>
    <property type="project" value="UniProtKB-KW"/>
</dbReference>
<organism evidence="2 3">
    <name type="scientific">Mesonia aestuariivivens</name>
    <dbReference type="NCBI Taxonomy" id="2796128"/>
    <lineage>
        <taxon>Bacteria</taxon>
        <taxon>Pseudomonadati</taxon>
        <taxon>Bacteroidota</taxon>
        <taxon>Flavobacteriia</taxon>
        <taxon>Flavobacteriales</taxon>
        <taxon>Flavobacteriaceae</taxon>
        <taxon>Mesonia</taxon>
    </lineage>
</organism>
<feature type="domain" description="PPC" evidence="1">
    <location>
        <begin position="1"/>
        <end position="117"/>
    </location>
</feature>
<comment type="caution">
    <text evidence="2">The sequence shown here is derived from an EMBL/GenBank/DDBJ whole genome shotgun (WGS) entry which is preliminary data.</text>
</comment>
<name>A0ABS6W3I7_9FLAO</name>
<dbReference type="Proteomes" id="UP000719267">
    <property type="component" value="Unassembled WGS sequence"/>
</dbReference>
<dbReference type="CDD" id="cd11378">
    <property type="entry name" value="DUF296"/>
    <property type="match status" value="1"/>
</dbReference>
<dbReference type="PANTHER" id="PTHR34988:SF1">
    <property type="entry name" value="DNA-BINDING PROTEIN"/>
    <property type="match status" value="1"/>
</dbReference>
<sequence>MESFVNDHDIKAATVVGMGAVNKATLRFYNPATKKYTDKTFSEQMEITNITGNISQKKGAPYIHLHVTLGRSDYSTIAGHLLSGDINGAGEFVIEKSDGVLKRYHDDATGLNLYDFQ</sequence>
<dbReference type="EMBL" id="JAHWDF010000009">
    <property type="protein sequence ID" value="MBW2962102.1"/>
    <property type="molecule type" value="Genomic_DNA"/>
</dbReference>
<dbReference type="PROSITE" id="PS51742">
    <property type="entry name" value="PPC"/>
    <property type="match status" value="1"/>
</dbReference>
<keyword evidence="2" id="KW-0238">DNA-binding</keyword>
<evidence type="ECO:0000313" key="3">
    <source>
        <dbReference type="Proteomes" id="UP000719267"/>
    </source>
</evidence>
<dbReference type="PANTHER" id="PTHR34988">
    <property type="entry name" value="PROTEIN, PUTATIVE-RELATED"/>
    <property type="match status" value="1"/>
</dbReference>
<evidence type="ECO:0000313" key="2">
    <source>
        <dbReference type="EMBL" id="MBW2962102.1"/>
    </source>
</evidence>